<gene>
    <name evidence="1" type="ORF">BBBOND_0304950</name>
</gene>
<name>A0A061D9C4_BABBI</name>
<accession>A0A061D9C4</accession>
<evidence type="ECO:0000313" key="2">
    <source>
        <dbReference type="Proteomes" id="UP000033188"/>
    </source>
</evidence>
<dbReference type="KEGG" id="bbig:BBBOND_0304950"/>
<dbReference type="InterPro" id="IPR029071">
    <property type="entry name" value="Ubiquitin-like_domsf"/>
</dbReference>
<dbReference type="GeneID" id="24565133"/>
<evidence type="ECO:0000313" key="1">
    <source>
        <dbReference type="EMBL" id="CDR96592.1"/>
    </source>
</evidence>
<organism evidence="1 2">
    <name type="scientific">Babesia bigemina</name>
    <dbReference type="NCBI Taxonomy" id="5866"/>
    <lineage>
        <taxon>Eukaryota</taxon>
        <taxon>Sar</taxon>
        <taxon>Alveolata</taxon>
        <taxon>Apicomplexa</taxon>
        <taxon>Aconoidasida</taxon>
        <taxon>Piroplasmida</taxon>
        <taxon>Babesiidae</taxon>
        <taxon>Babesia</taxon>
    </lineage>
</organism>
<dbReference type="VEuPathDB" id="PiroplasmaDB:BBBOND_0304950"/>
<reference evidence="2" key="1">
    <citation type="journal article" date="2014" name="Nucleic Acids Res.">
        <title>The evolutionary dynamics of variant antigen genes in Babesia reveal a history of genomic innovation underlying host-parasite interaction.</title>
        <authorList>
            <person name="Jackson A.P."/>
            <person name="Otto T.D."/>
            <person name="Darby A."/>
            <person name="Ramaprasad A."/>
            <person name="Xia D."/>
            <person name="Echaide I.E."/>
            <person name="Farber M."/>
            <person name="Gahlot S."/>
            <person name="Gamble J."/>
            <person name="Gupta D."/>
            <person name="Gupta Y."/>
            <person name="Jackson L."/>
            <person name="Malandrin L."/>
            <person name="Malas T.B."/>
            <person name="Moussa E."/>
            <person name="Nair M."/>
            <person name="Reid A.J."/>
            <person name="Sanders M."/>
            <person name="Sharma J."/>
            <person name="Tracey A."/>
            <person name="Quail M.A."/>
            <person name="Weir W."/>
            <person name="Wastling J.M."/>
            <person name="Hall N."/>
            <person name="Willadsen P."/>
            <person name="Lingelbach K."/>
            <person name="Shiels B."/>
            <person name="Tait A."/>
            <person name="Berriman M."/>
            <person name="Allred D.R."/>
            <person name="Pain A."/>
        </authorList>
    </citation>
    <scope>NUCLEOTIDE SEQUENCE [LARGE SCALE GENOMIC DNA]</scope>
    <source>
        <strain evidence="2">Bond</strain>
    </source>
</reference>
<dbReference type="EMBL" id="LK391709">
    <property type="protein sequence ID" value="CDR96592.1"/>
    <property type="molecule type" value="Genomic_DNA"/>
</dbReference>
<sequence>MTNVTTRLLINRFDSDQSVEEVELDHQEPISSVKERLFAEDITNHHKIRIIHGGRPLSDDTVPSGLRGYKAGEKLVLTVFITKPDTLEPEAESGTCGNGARPHGLWLWRRCGATNLSSRTRSGGSHCLCYTLQRLYACTWFFRALSTSAE</sequence>
<keyword evidence="2" id="KW-1185">Reference proteome</keyword>
<dbReference type="SUPFAM" id="SSF54236">
    <property type="entry name" value="Ubiquitin-like"/>
    <property type="match status" value="1"/>
</dbReference>
<protein>
    <recommendedName>
        <fullName evidence="3">Ubiquitin-like domain-containing protein</fullName>
    </recommendedName>
</protein>
<evidence type="ECO:0008006" key="3">
    <source>
        <dbReference type="Google" id="ProtNLM"/>
    </source>
</evidence>
<dbReference type="RefSeq" id="XP_012768778.1">
    <property type="nucleotide sequence ID" value="XM_012913324.1"/>
</dbReference>
<dbReference type="Proteomes" id="UP000033188">
    <property type="component" value="Chromosome 3"/>
</dbReference>
<dbReference type="OrthoDB" id="10505568at2759"/>
<dbReference type="AlphaFoldDB" id="A0A061D9C4"/>
<proteinExistence type="predicted"/>